<sequence>MTLENEIEQYRRRIATDSYPMSIGELANLYKDGEIDIHPEFQRIFRWRTEQSSRLIESILLGIPLPSMFVAQNEKGIWDVVDGVQRMSTIFQFMGILKDENGNLHPPLVCSKPPFLTQLEGCAYEGREGARRNLTPAQRIDFKRARIDVKIIKRESDNRTKYDLFQRLNSFGSLATPQELRNCLLVSLSDKHYRWLAEISQDQSFVGVVDLPERLINERYHMELALRFVLLRKLPREKLSTVGNIGDFLTSEIVSLVEYDDQRLNEEREVFGATFQALREAGGADVLRRFNAARGRSEGPFSLTAFEALALGLGFHLPGEVPGPDKIQEKRSLLWSDGHFSAGHATGVRADQRMKTTIPFGRKLFSS</sequence>
<dbReference type="PANTHER" id="PTHR39639">
    <property type="entry name" value="CHROMOSOME 16, WHOLE GENOME SHOTGUN SEQUENCE"/>
    <property type="match status" value="1"/>
</dbReference>
<evidence type="ECO:0000313" key="2">
    <source>
        <dbReference type="EMBL" id="MFD4825432.1"/>
    </source>
</evidence>
<gene>
    <name evidence="2" type="ORF">ACFWOQ_22965</name>
</gene>
<dbReference type="InterPro" id="IPR004919">
    <property type="entry name" value="GmrSD_N"/>
</dbReference>
<dbReference type="Pfam" id="PF03235">
    <property type="entry name" value="GmrSD_N"/>
    <property type="match status" value="1"/>
</dbReference>
<name>A0ABW6F5Q9_9ACTN</name>
<dbReference type="RefSeq" id="WP_382775474.1">
    <property type="nucleotide sequence ID" value="NZ_JBHXKZ010000020.1"/>
</dbReference>
<dbReference type="PANTHER" id="PTHR39639:SF1">
    <property type="entry name" value="DUF262 DOMAIN-CONTAINING PROTEIN"/>
    <property type="match status" value="1"/>
</dbReference>
<accession>A0ABW6F5Q9</accession>
<evidence type="ECO:0000313" key="3">
    <source>
        <dbReference type="Proteomes" id="UP001598352"/>
    </source>
</evidence>
<protein>
    <submittedName>
        <fullName evidence="2">DUF262 domain-containing protein</fullName>
    </submittedName>
</protein>
<dbReference type="Proteomes" id="UP001598352">
    <property type="component" value="Unassembled WGS sequence"/>
</dbReference>
<dbReference type="EMBL" id="JBHXKZ010000020">
    <property type="protein sequence ID" value="MFD4825432.1"/>
    <property type="molecule type" value="Genomic_DNA"/>
</dbReference>
<keyword evidence="3" id="KW-1185">Reference proteome</keyword>
<reference evidence="2 3" key="1">
    <citation type="submission" date="2024-09" db="EMBL/GenBank/DDBJ databases">
        <title>The Natural Products Discovery Center: Release of the First 8490 Sequenced Strains for Exploring Actinobacteria Biosynthetic Diversity.</title>
        <authorList>
            <person name="Kalkreuter E."/>
            <person name="Kautsar S.A."/>
            <person name="Yang D."/>
            <person name="Bader C.D."/>
            <person name="Teijaro C.N."/>
            <person name="Fluegel L."/>
            <person name="Davis C.M."/>
            <person name="Simpson J.R."/>
            <person name="Lauterbach L."/>
            <person name="Steele A.D."/>
            <person name="Gui C."/>
            <person name="Meng S."/>
            <person name="Li G."/>
            <person name="Viehrig K."/>
            <person name="Ye F."/>
            <person name="Su P."/>
            <person name="Kiefer A.F."/>
            <person name="Nichols A."/>
            <person name="Cepeda A.J."/>
            <person name="Yan W."/>
            <person name="Fan B."/>
            <person name="Jiang Y."/>
            <person name="Adhikari A."/>
            <person name="Zheng C.-J."/>
            <person name="Schuster L."/>
            <person name="Cowan T.M."/>
            <person name="Smanski M.J."/>
            <person name="Chevrette M.G."/>
            <person name="De Carvalho L.P.S."/>
            <person name="Shen B."/>
        </authorList>
    </citation>
    <scope>NUCLEOTIDE SEQUENCE [LARGE SCALE GENOMIC DNA]</scope>
    <source>
        <strain evidence="2 3">NPDC058428</strain>
    </source>
</reference>
<proteinExistence type="predicted"/>
<comment type="caution">
    <text evidence="2">The sequence shown here is derived from an EMBL/GenBank/DDBJ whole genome shotgun (WGS) entry which is preliminary data.</text>
</comment>
<organism evidence="2 3">
    <name type="scientific">Streptomyces rubiginosohelvolus</name>
    <dbReference type="NCBI Taxonomy" id="67362"/>
    <lineage>
        <taxon>Bacteria</taxon>
        <taxon>Bacillati</taxon>
        <taxon>Actinomycetota</taxon>
        <taxon>Actinomycetes</taxon>
        <taxon>Kitasatosporales</taxon>
        <taxon>Streptomycetaceae</taxon>
        <taxon>Streptomyces</taxon>
    </lineage>
</organism>
<feature type="domain" description="GmrSD restriction endonucleases N-terminal" evidence="1">
    <location>
        <begin position="27"/>
        <end position="185"/>
    </location>
</feature>
<evidence type="ECO:0000259" key="1">
    <source>
        <dbReference type="Pfam" id="PF03235"/>
    </source>
</evidence>